<dbReference type="Gene3D" id="3.50.30.30">
    <property type="match status" value="1"/>
</dbReference>
<evidence type="ECO:0000256" key="9">
    <source>
        <dbReference type="PROSITE-ProRule" id="PRU01240"/>
    </source>
</evidence>
<dbReference type="SUPFAM" id="SSF52743">
    <property type="entry name" value="Subtilisin-like"/>
    <property type="match status" value="1"/>
</dbReference>
<dbReference type="Pfam" id="PF00082">
    <property type="entry name" value="Peptidase_S8"/>
    <property type="match status" value="1"/>
</dbReference>
<dbReference type="SUPFAM" id="SSF52025">
    <property type="entry name" value="PA domain"/>
    <property type="match status" value="1"/>
</dbReference>
<dbReference type="PROSITE" id="PS00138">
    <property type="entry name" value="SUBTILASE_SER"/>
    <property type="match status" value="1"/>
</dbReference>
<dbReference type="Pfam" id="PF06280">
    <property type="entry name" value="fn3_5"/>
    <property type="match status" value="1"/>
</dbReference>
<reference evidence="15" key="1">
    <citation type="journal article" date="2021" name="Nat. Commun.">
        <title>Genetic determinants of endophytism in the Arabidopsis root mycobiome.</title>
        <authorList>
            <person name="Mesny F."/>
            <person name="Miyauchi S."/>
            <person name="Thiergart T."/>
            <person name="Pickel B."/>
            <person name="Atanasova L."/>
            <person name="Karlsson M."/>
            <person name="Huettel B."/>
            <person name="Barry K.W."/>
            <person name="Haridas S."/>
            <person name="Chen C."/>
            <person name="Bauer D."/>
            <person name="Andreopoulos W."/>
            <person name="Pangilinan J."/>
            <person name="LaButti K."/>
            <person name="Riley R."/>
            <person name="Lipzen A."/>
            <person name="Clum A."/>
            <person name="Drula E."/>
            <person name="Henrissat B."/>
            <person name="Kohler A."/>
            <person name="Grigoriev I.V."/>
            <person name="Martin F.M."/>
            <person name="Hacquard S."/>
        </authorList>
    </citation>
    <scope>NUCLEOTIDE SEQUENCE</scope>
    <source>
        <strain evidence="15">MPI-SDFR-AT-0120</strain>
    </source>
</reference>
<accession>A0A8K0RF60</accession>
<protein>
    <submittedName>
        <fullName evidence="15">Serine-type endopeptidase-like protein</fullName>
    </submittedName>
</protein>
<evidence type="ECO:0000256" key="5">
    <source>
        <dbReference type="ARBA" id="ARBA00022729"/>
    </source>
</evidence>
<evidence type="ECO:0000256" key="11">
    <source>
        <dbReference type="SAM" id="SignalP"/>
    </source>
</evidence>
<feature type="active site" description="Charge relay system" evidence="8 9">
    <location>
        <position position="207"/>
    </location>
</feature>
<keyword evidence="2" id="KW-0134">Cell wall</keyword>
<dbReference type="OrthoDB" id="10256524at2759"/>
<dbReference type="PANTHER" id="PTHR43806">
    <property type="entry name" value="PEPTIDASE S8"/>
    <property type="match status" value="1"/>
</dbReference>
<keyword evidence="4 9" id="KW-0645">Protease</keyword>
<keyword evidence="6 9" id="KW-0378">Hydrolase</keyword>
<dbReference type="InterPro" id="IPR046450">
    <property type="entry name" value="PA_dom_sf"/>
</dbReference>
<evidence type="ECO:0000313" key="15">
    <source>
        <dbReference type="EMBL" id="KAH7094934.1"/>
    </source>
</evidence>
<keyword evidence="3" id="KW-0964">Secreted</keyword>
<dbReference type="CDD" id="cd07489">
    <property type="entry name" value="Peptidases_S8_5"/>
    <property type="match status" value="1"/>
</dbReference>
<comment type="similarity">
    <text evidence="1 9 10">Belongs to the peptidase S8 family.</text>
</comment>
<feature type="domain" description="PA" evidence="13">
    <location>
        <begin position="372"/>
        <end position="419"/>
    </location>
</feature>
<comment type="caution">
    <text evidence="15">The sequence shown here is derived from an EMBL/GenBank/DDBJ whole genome shotgun (WGS) entry which is preliminary data.</text>
</comment>
<dbReference type="InterPro" id="IPR022398">
    <property type="entry name" value="Peptidase_S8_His-AS"/>
</dbReference>
<dbReference type="Gene3D" id="3.40.50.200">
    <property type="entry name" value="Peptidase S8/S53 domain"/>
    <property type="match status" value="2"/>
</dbReference>
<dbReference type="InterPro" id="IPR010435">
    <property type="entry name" value="C5a/SBT2-like_Fn3"/>
</dbReference>
<gene>
    <name evidence="15" type="ORF">FB567DRAFT_543327</name>
</gene>
<evidence type="ECO:0000256" key="6">
    <source>
        <dbReference type="ARBA" id="ARBA00022801"/>
    </source>
</evidence>
<dbReference type="InterPro" id="IPR034187">
    <property type="entry name" value="Peptidases_S8_5"/>
</dbReference>
<dbReference type="GO" id="GO:0004252">
    <property type="term" value="F:serine-type endopeptidase activity"/>
    <property type="evidence" value="ECO:0007669"/>
    <property type="project" value="UniProtKB-UniRule"/>
</dbReference>
<dbReference type="EMBL" id="JAGMVJ010000001">
    <property type="protein sequence ID" value="KAH7094934.1"/>
    <property type="molecule type" value="Genomic_DNA"/>
</dbReference>
<feature type="chain" id="PRO_5035421356" evidence="11">
    <location>
        <begin position="17"/>
        <end position="859"/>
    </location>
</feature>
<sequence>MMRALLLLPLVASAAAEVASNGVIQRSFIVEFEQGQDLSSYHSKVDPVADTVKTFDYSLFKGATIQFKNDEAAALAVAELRALDSVKNIWPNRLHERPEFNPTRVVTSVASALRVKRQAINDTFSPHLETQVDKLHAEGITGKGVTIAIVDSGIDYNHPALGGCFGPNCLVARGHDFVGNNYTGFNDPIPDDDPMDCSAHLLDVKGHGTHVAGIIAAQPNEYGFTGAAPGVKLAVYRVFGCEGGAAENELVDASMRAFEDGADIITASVGGTGGWEEDVWSTVINRIVQSGVPFLVAAGNEGSSGLFASSVNGTAIASYNTNKIPIFTSPANFSVDDGSSQDIVYLRGTPGFAAGVRLPLWTPSFNTSEIAQGCSPLPDNTPDLSGNIVLIRRGGCTFLEKAQNAVARGARHVLLYDNGVIPAFVTVSVDGLAGIGMVMAETGVNFVNTLASGSEVVLEIVEPDVVQLVVINNTVNGGHPARDTSWSPTYEAKIKPQFGAPGGDILSTIPLSQGGFGVDSGTSMATPFAAAVYALVRESRGPLNPNTLERLLSATANPNLLNDGVQTFPWLAPVAQQGAGIVQAWDAAHAVTFLSRPNIAFNDTDYLDDTTNFTIINTGNEAVTYEIGTVGAATAYTFSDGIVPDPFPGMTIDGTFAQLSLSDSRVTVPARSEAAITVIVTPPSIEARRLPVYSGYITLNASNGENLSLPYQGIVGSLNAQTVLGSWSVFANATSEVPITSNGTLFTLSLNSTDTSVPIPAFQAEIVFGSPFMSVVAVRLSDDSSNTTVVGDILDSPSRWEPRGSPFWNFNGRMADDSFLPAGRYRMRVRALHIFGDSESLDESQWDQIDSPDFEIRYA</sequence>
<dbReference type="InterPro" id="IPR023828">
    <property type="entry name" value="Peptidase_S8_Ser-AS"/>
</dbReference>
<dbReference type="InterPro" id="IPR015500">
    <property type="entry name" value="Peptidase_S8_subtilisin-rel"/>
</dbReference>
<dbReference type="PROSITE" id="PS00137">
    <property type="entry name" value="SUBTILASE_HIS"/>
    <property type="match status" value="1"/>
</dbReference>
<name>A0A8K0RF60_9PLEO</name>
<dbReference type="Pfam" id="PF02225">
    <property type="entry name" value="PA"/>
    <property type="match status" value="1"/>
</dbReference>
<evidence type="ECO:0000259" key="12">
    <source>
        <dbReference type="Pfam" id="PF00082"/>
    </source>
</evidence>
<evidence type="ECO:0000256" key="4">
    <source>
        <dbReference type="ARBA" id="ARBA00022670"/>
    </source>
</evidence>
<dbReference type="PANTHER" id="PTHR43806:SF66">
    <property type="entry name" value="SERIN ENDOPEPTIDASE"/>
    <property type="match status" value="1"/>
</dbReference>
<evidence type="ECO:0000259" key="13">
    <source>
        <dbReference type="Pfam" id="PF02225"/>
    </source>
</evidence>
<keyword evidence="5 11" id="KW-0732">Signal</keyword>
<dbReference type="PROSITE" id="PS51892">
    <property type="entry name" value="SUBTILASE"/>
    <property type="match status" value="1"/>
</dbReference>
<evidence type="ECO:0000256" key="7">
    <source>
        <dbReference type="ARBA" id="ARBA00022825"/>
    </source>
</evidence>
<dbReference type="Gene3D" id="2.60.40.1710">
    <property type="entry name" value="Subtilisin-like superfamily"/>
    <property type="match status" value="1"/>
</dbReference>
<evidence type="ECO:0000256" key="2">
    <source>
        <dbReference type="ARBA" id="ARBA00022512"/>
    </source>
</evidence>
<keyword evidence="7 9" id="KW-0720">Serine protease</keyword>
<organism evidence="15 16">
    <name type="scientific">Paraphoma chrysanthemicola</name>
    <dbReference type="NCBI Taxonomy" id="798071"/>
    <lineage>
        <taxon>Eukaryota</taxon>
        <taxon>Fungi</taxon>
        <taxon>Dikarya</taxon>
        <taxon>Ascomycota</taxon>
        <taxon>Pezizomycotina</taxon>
        <taxon>Dothideomycetes</taxon>
        <taxon>Pleosporomycetidae</taxon>
        <taxon>Pleosporales</taxon>
        <taxon>Pleosporineae</taxon>
        <taxon>Phaeosphaeriaceae</taxon>
        <taxon>Paraphoma</taxon>
    </lineage>
</organism>
<evidence type="ECO:0000256" key="10">
    <source>
        <dbReference type="RuleBase" id="RU003355"/>
    </source>
</evidence>
<dbReference type="InterPro" id="IPR036852">
    <property type="entry name" value="Peptidase_S8/S53_dom_sf"/>
</dbReference>
<evidence type="ECO:0000256" key="8">
    <source>
        <dbReference type="PIRSR" id="PIRSR615500-1"/>
    </source>
</evidence>
<feature type="active site" description="Charge relay system" evidence="8 9">
    <location>
        <position position="151"/>
    </location>
</feature>
<dbReference type="AlphaFoldDB" id="A0A8K0RF60"/>
<evidence type="ECO:0000259" key="14">
    <source>
        <dbReference type="Pfam" id="PF06280"/>
    </source>
</evidence>
<dbReference type="InterPro" id="IPR000209">
    <property type="entry name" value="Peptidase_S8/S53_dom"/>
</dbReference>
<evidence type="ECO:0000256" key="1">
    <source>
        <dbReference type="ARBA" id="ARBA00011073"/>
    </source>
</evidence>
<evidence type="ECO:0000313" key="16">
    <source>
        <dbReference type="Proteomes" id="UP000813461"/>
    </source>
</evidence>
<dbReference type="PROSITE" id="PS00136">
    <property type="entry name" value="SUBTILASE_ASP"/>
    <property type="match status" value="1"/>
</dbReference>
<dbReference type="PRINTS" id="PR00723">
    <property type="entry name" value="SUBTILISIN"/>
</dbReference>
<evidence type="ECO:0000256" key="3">
    <source>
        <dbReference type="ARBA" id="ARBA00022525"/>
    </source>
</evidence>
<dbReference type="GO" id="GO:0016020">
    <property type="term" value="C:membrane"/>
    <property type="evidence" value="ECO:0007669"/>
    <property type="project" value="InterPro"/>
</dbReference>
<keyword evidence="16" id="KW-1185">Reference proteome</keyword>
<dbReference type="Proteomes" id="UP000813461">
    <property type="component" value="Unassembled WGS sequence"/>
</dbReference>
<dbReference type="CDD" id="cd02124">
    <property type="entry name" value="PA_PoS1_like"/>
    <property type="match status" value="1"/>
</dbReference>
<dbReference type="InterPro" id="IPR023827">
    <property type="entry name" value="Peptidase_S8_Asp-AS"/>
</dbReference>
<feature type="domain" description="C5a peptidase/Subtilisin-like protease SBT2-like Fn3-like" evidence="14">
    <location>
        <begin position="599"/>
        <end position="711"/>
    </location>
</feature>
<feature type="active site" description="Charge relay system" evidence="8 9">
    <location>
        <position position="523"/>
    </location>
</feature>
<dbReference type="InterPro" id="IPR050131">
    <property type="entry name" value="Peptidase_S8_subtilisin-like"/>
</dbReference>
<feature type="domain" description="Peptidase S8/S53" evidence="12">
    <location>
        <begin position="142"/>
        <end position="558"/>
    </location>
</feature>
<dbReference type="GO" id="GO:0006508">
    <property type="term" value="P:proteolysis"/>
    <property type="evidence" value="ECO:0007669"/>
    <property type="project" value="UniProtKB-KW"/>
</dbReference>
<proteinExistence type="inferred from homology"/>
<dbReference type="InterPro" id="IPR003137">
    <property type="entry name" value="PA_domain"/>
</dbReference>
<feature type="signal peptide" evidence="11">
    <location>
        <begin position="1"/>
        <end position="16"/>
    </location>
</feature>